<feature type="region of interest" description="Disordered" evidence="1">
    <location>
        <begin position="23"/>
        <end position="45"/>
    </location>
</feature>
<feature type="region of interest" description="Disordered" evidence="1">
    <location>
        <begin position="252"/>
        <end position="295"/>
    </location>
</feature>
<sequence>MSVAVDIFEHMFEYEQMAAPLAALDPPPPAVHRRAQETAAPQNGAFQTDAAGAAKASVTALQDRIRSMQAPTLDSRAIPTHPAIAGLLPGGALKQGAAYSIDGSASLLMTLLAAPSAAGQWCAVVGIPEFGVEAASRFGIDLERLVLIPHPGEQWLSVIAAIVDVMGVVAARPTTRASDANAARLAARLRERGSTLIVQGPWPQSEAVLGVSGGRWSGVGQGHGYLRERRAALTVSTRFGGRPRTTTLLLPAADEKVRSSAPGLGESTEQPGSSQGAPSSRLQRSQPPSRREAAG</sequence>
<name>A0A2M9BB20_9MICO</name>
<evidence type="ECO:0008006" key="4">
    <source>
        <dbReference type="Google" id="ProtNLM"/>
    </source>
</evidence>
<organism evidence="2 3">
    <name type="scientific">Compostimonas suwonensis</name>
    <dbReference type="NCBI Taxonomy" id="1048394"/>
    <lineage>
        <taxon>Bacteria</taxon>
        <taxon>Bacillati</taxon>
        <taxon>Actinomycetota</taxon>
        <taxon>Actinomycetes</taxon>
        <taxon>Micrococcales</taxon>
        <taxon>Microbacteriaceae</taxon>
        <taxon>Compostimonas</taxon>
    </lineage>
</organism>
<evidence type="ECO:0000256" key="1">
    <source>
        <dbReference type="SAM" id="MobiDB-lite"/>
    </source>
</evidence>
<dbReference type="Proteomes" id="UP000230161">
    <property type="component" value="Unassembled WGS sequence"/>
</dbReference>
<evidence type="ECO:0000313" key="3">
    <source>
        <dbReference type="Proteomes" id="UP000230161"/>
    </source>
</evidence>
<feature type="compositionally biased region" description="Low complexity" evidence="1">
    <location>
        <begin position="278"/>
        <end position="288"/>
    </location>
</feature>
<reference evidence="2 3" key="1">
    <citation type="submission" date="2017-11" db="EMBL/GenBank/DDBJ databases">
        <title>Genomic Encyclopedia of Archaeal and Bacterial Type Strains, Phase II (KMG-II): From Individual Species to Whole Genera.</title>
        <authorList>
            <person name="Goeker M."/>
        </authorList>
    </citation>
    <scope>NUCLEOTIDE SEQUENCE [LARGE SCALE GENOMIC DNA]</scope>
    <source>
        <strain evidence="2 3">DSM 25625</strain>
    </source>
</reference>
<dbReference type="AlphaFoldDB" id="A0A2M9BB20"/>
<accession>A0A2M9BB20</accession>
<keyword evidence="3" id="KW-1185">Reference proteome</keyword>
<comment type="caution">
    <text evidence="2">The sequence shown here is derived from an EMBL/GenBank/DDBJ whole genome shotgun (WGS) entry which is preliminary data.</text>
</comment>
<proteinExistence type="predicted"/>
<gene>
    <name evidence="2" type="ORF">CLV54_3467</name>
</gene>
<protein>
    <recommendedName>
        <fullName evidence="4">Protein ImuA</fullName>
    </recommendedName>
</protein>
<dbReference type="EMBL" id="PGFB01000008">
    <property type="protein sequence ID" value="PJJ55127.1"/>
    <property type="molecule type" value="Genomic_DNA"/>
</dbReference>
<evidence type="ECO:0000313" key="2">
    <source>
        <dbReference type="EMBL" id="PJJ55127.1"/>
    </source>
</evidence>
<feature type="compositionally biased region" description="Polar residues" evidence="1">
    <location>
        <begin position="267"/>
        <end position="277"/>
    </location>
</feature>